<evidence type="ECO:0000256" key="4">
    <source>
        <dbReference type="PROSITE-ProRule" id="PRU00335"/>
    </source>
</evidence>
<proteinExistence type="predicted"/>
<keyword evidence="2 4" id="KW-0238">DNA-binding</keyword>
<evidence type="ECO:0000313" key="7">
    <source>
        <dbReference type="Proteomes" id="UP001140076"/>
    </source>
</evidence>
<evidence type="ECO:0000256" key="2">
    <source>
        <dbReference type="ARBA" id="ARBA00023125"/>
    </source>
</evidence>
<dbReference type="EMBL" id="JAJAQC010000004">
    <property type="protein sequence ID" value="MDA0563387.1"/>
    <property type="molecule type" value="Genomic_DNA"/>
</dbReference>
<feature type="domain" description="HTH tetR-type" evidence="5">
    <location>
        <begin position="13"/>
        <end position="73"/>
    </location>
</feature>
<reference evidence="6" key="1">
    <citation type="submission" date="2021-10" db="EMBL/GenBank/DDBJ databases">
        <title>Streptomonospora sp. nov., isolated from mangrove soil.</title>
        <authorList>
            <person name="Chen X."/>
            <person name="Ge X."/>
            <person name="Liu W."/>
        </authorList>
    </citation>
    <scope>NUCLEOTIDE SEQUENCE</scope>
    <source>
        <strain evidence="6">S1-112</strain>
    </source>
</reference>
<dbReference type="InterPro" id="IPR036271">
    <property type="entry name" value="Tet_transcr_reg_TetR-rel_C_sf"/>
</dbReference>
<dbReference type="RefSeq" id="WP_270070676.1">
    <property type="nucleotide sequence ID" value="NZ_JAJAQC010000004.1"/>
</dbReference>
<comment type="caution">
    <text evidence="6">The sequence shown here is derived from an EMBL/GenBank/DDBJ whole genome shotgun (WGS) entry which is preliminary data.</text>
</comment>
<dbReference type="PROSITE" id="PS50977">
    <property type="entry name" value="HTH_TETR_2"/>
    <property type="match status" value="1"/>
</dbReference>
<dbReference type="SUPFAM" id="SSF46689">
    <property type="entry name" value="Homeodomain-like"/>
    <property type="match status" value="1"/>
</dbReference>
<dbReference type="InterPro" id="IPR025996">
    <property type="entry name" value="MT1864/Rv1816-like_C"/>
</dbReference>
<evidence type="ECO:0000313" key="6">
    <source>
        <dbReference type="EMBL" id="MDA0563387.1"/>
    </source>
</evidence>
<dbReference type="PANTHER" id="PTHR30055:SF220">
    <property type="entry name" value="TETR-FAMILY REGULATORY PROTEIN"/>
    <property type="match status" value="1"/>
</dbReference>
<dbReference type="GO" id="GO:0000976">
    <property type="term" value="F:transcription cis-regulatory region binding"/>
    <property type="evidence" value="ECO:0007669"/>
    <property type="project" value="TreeGrafter"/>
</dbReference>
<accession>A0A9X3NH67</accession>
<sequence length="199" mass="21294">MPHQTEERRYHHGGLRAALLEAAERSVRDHGVAQLSLRDLAREVGVSHAAPRRHFADRQELLTALAEVGFARLGQDIRGALAETPDEFCARLRGAASAFAHFATGNPALLELMNSTKHHPEAPGVARASDEAFAPILALISEGQQRGLLREGDPQEAGLILFATVNGITTLVNTGLVPAGRLDHLIATAVDLFLRGSAP</sequence>
<dbReference type="PANTHER" id="PTHR30055">
    <property type="entry name" value="HTH-TYPE TRANSCRIPTIONAL REGULATOR RUTR"/>
    <property type="match status" value="1"/>
</dbReference>
<evidence type="ECO:0000259" key="5">
    <source>
        <dbReference type="PROSITE" id="PS50977"/>
    </source>
</evidence>
<dbReference type="GO" id="GO:0003700">
    <property type="term" value="F:DNA-binding transcription factor activity"/>
    <property type="evidence" value="ECO:0007669"/>
    <property type="project" value="TreeGrafter"/>
</dbReference>
<evidence type="ECO:0000256" key="3">
    <source>
        <dbReference type="ARBA" id="ARBA00023163"/>
    </source>
</evidence>
<dbReference type="InterPro" id="IPR050109">
    <property type="entry name" value="HTH-type_TetR-like_transc_reg"/>
</dbReference>
<feature type="DNA-binding region" description="H-T-H motif" evidence="4">
    <location>
        <begin position="36"/>
        <end position="55"/>
    </location>
</feature>
<organism evidence="6 7">
    <name type="scientific">Streptomonospora mangrovi</name>
    <dbReference type="NCBI Taxonomy" id="2883123"/>
    <lineage>
        <taxon>Bacteria</taxon>
        <taxon>Bacillati</taxon>
        <taxon>Actinomycetota</taxon>
        <taxon>Actinomycetes</taxon>
        <taxon>Streptosporangiales</taxon>
        <taxon>Nocardiopsidaceae</taxon>
        <taxon>Streptomonospora</taxon>
    </lineage>
</organism>
<dbReference type="Gene3D" id="1.10.357.10">
    <property type="entry name" value="Tetracycline Repressor, domain 2"/>
    <property type="match status" value="1"/>
</dbReference>
<protein>
    <submittedName>
        <fullName evidence="6">TetR/AcrR family transcriptional regulator</fullName>
    </submittedName>
</protein>
<dbReference type="AlphaFoldDB" id="A0A9X3NH67"/>
<evidence type="ECO:0000256" key="1">
    <source>
        <dbReference type="ARBA" id="ARBA00023015"/>
    </source>
</evidence>
<dbReference type="Proteomes" id="UP001140076">
    <property type="component" value="Unassembled WGS sequence"/>
</dbReference>
<dbReference type="Pfam" id="PF00440">
    <property type="entry name" value="TetR_N"/>
    <property type="match status" value="1"/>
</dbReference>
<dbReference type="InterPro" id="IPR009057">
    <property type="entry name" value="Homeodomain-like_sf"/>
</dbReference>
<keyword evidence="3" id="KW-0804">Transcription</keyword>
<keyword evidence="1" id="KW-0805">Transcription regulation</keyword>
<dbReference type="SUPFAM" id="SSF48498">
    <property type="entry name" value="Tetracyclin repressor-like, C-terminal domain"/>
    <property type="match status" value="1"/>
</dbReference>
<dbReference type="InterPro" id="IPR001647">
    <property type="entry name" value="HTH_TetR"/>
</dbReference>
<name>A0A9X3NH67_9ACTN</name>
<gene>
    <name evidence="6" type="ORF">LG943_03430</name>
</gene>
<dbReference type="Pfam" id="PF13305">
    <property type="entry name" value="TetR_C_33"/>
    <property type="match status" value="1"/>
</dbReference>
<keyword evidence="7" id="KW-1185">Reference proteome</keyword>